<accession>A0A7H8N3G6</accession>
<gene>
    <name evidence="1" type="ORF">HUT08_04295</name>
</gene>
<proteinExistence type="predicted"/>
<evidence type="ECO:0000313" key="1">
    <source>
        <dbReference type="EMBL" id="QKW48891.1"/>
    </source>
</evidence>
<organism evidence="1 2">
    <name type="scientific">Streptomyces buecherae</name>
    <dbReference type="NCBI Taxonomy" id="2763006"/>
    <lineage>
        <taxon>Bacteria</taxon>
        <taxon>Bacillati</taxon>
        <taxon>Actinomycetota</taxon>
        <taxon>Actinomycetes</taxon>
        <taxon>Kitasatosporales</taxon>
        <taxon>Streptomycetaceae</taxon>
        <taxon>Streptomyces</taxon>
    </lineage>
</organism>
<dbReference type="RefSeq" id="WP_176160623.1">
    <property type="nucleotide sequence ID" value="NZ_CP054929.1"/>
</dbReference>
<dbReference type="EMBL" id="CP054929">
    <property type="protein sequence ID" value="QKW48891.1"/>
    <property type="molecule type" value="Genomic_DNA"/>
</dbReference>
<sequence>MNHEELMNQIEDAATEVKWELRFEGEGPEADAIDLVVSLLHARLTDPRAGMADVAARQGTNIDEMRTWWHWGW</sequence>
<dbReference type="Proteomes" id="UP000509303">
    <property type="component" value="Chromosome"/>
</dbReference>
<protein>
    <submittedName>
        <fullName evidence="1">Uncharacterized protein</fullName>
    </submittedName>
</protein>
<reference evidence="1 2" key="1">
    <citation type="submission" date="2020-06" db="EMBL/GenBank/DDBJ databases">
        <title>Genome mining for natural products.</title>
        <authorList>
            <person name="Zhang B."/>
            <person name="Shi J."/>
            <person name="Ge H."/>
        </authorList>
    </citation>
    <scope>NUCLEOTIDE SEQUENCE [LARGE SCALE GENOMIC DNA]</scope>
    <source>
        <strain evidence="1 2">NA00687</strain>
    </source>
</reference>
<evidence type="ECO:0000313" key="2">
    <source>
        <dbReference type="Proteomes" id="UP000509303"/>
    </source>
</evidence>
<name>A0A7H8N3G6_9ACTN</name>
<keyword evidence="2" id="KW-1185">Reference proteome</keyword>
<dbReference type="AlphaFoldDB" id="A0A7H8N3G6"/>